<organism evidence="2 3">
    <name type="scientific">Brassica rapa subsp. trilocularis</name>
    <dbReference type="NCBI Taxonomy" id="1813537"/>
    <lineage>
        <taxon>Eukaryota</taxon>
        <taxon>Viridiplantae</taxon>
        <taxon>Streptophyta</taxon>
        <taxon>Embryophyta</taxon>
        <taxon>Tracheophyta</taxon>
        <taxon>Spermatophyta</taxon>
        <taxon>Magnoliopsida</taxon>
        <taxon>eudicotyledons</taxon>
        <taxon>Gunneridae</taxon>
        <taxon>Pentapetalae</taxon>
        <taxon>rosids</taxon>
        <taxon>malvids</taxon>
        <taxon>Brassicales</taxon>
        <taxon>Brassicaceae</taxon>
        <taxon>Brassiceae</taxon>
        <taxon>Brassica</taxon>
    </lineage>
</organism>
<keyword evidence="3" id="KW-1185">Reference proteome</keyword>
<feature type="transmembrane region" description="Helical" evidence="1">
    <location>
        <begin position="60"/>
        <end position="82"/>
    </location>
</feature>
<keyword evidence="1" id="KW-0812">Transmembrane</keyword>
<keyword evidence="1" id="KW-0472">Membrane</keyword>
<gene>
    <name evidence="2" type="primary">A03g501400.1_BraROA</name>
    <name evidence="2" type="ORF">IGI04_009587</name>
</gene>
<name>A0ABQ7MYR3_BRACM</name>
<dbReference type="Proteomes" id="UP000823674">
    <property type="component" value="Chromosome A03"/>
</dbReference>
<evidence type="ECO:0000313" key="3">
    <source>
        <dbReference type="Proteomes" id="UP000823674"/>
    </source>
</evidence>
<reference evidence="2 3" key="1">
    <citation type="submission" date="2021-03" db="EMBL/GenBank/DDBJ databases">
        <authorList>
            <person name="King G.J."/>
            <person name="Bancroft I."/>
            <person name="Baten A."/>
            <person name="Bloomfield J."/>
            <person name="Borpatragohain P."/>
            <person name="He Z."/>
            <person name="Irish N."/>
            <person name="Irwin J."/>
            <person name="Liu K."/>
            <person name="Mauleon R.P."/>
            <person name="Moore J."/>
            <person name="Morris R."/>
            <person name="Ostergaard L."/>
            <person name="Wang B."/>
            <person name="Wells R."/>
        </authorList>
    </citation>
    <scope>NUCLEOTIDE SEQUENCE [LARGE SCALE GENOMIC DNA]</scope>
    <source>
        <strain evidence="2">R-o-18</strain>
        <tissue evidence="2">Leaf</tissue>
    </source>
</reference>
<evidence type="ECO:0000313" key="2">
    <source>
        <dbReference type="EMBL" id="KAG5403468.1"/>
    </source>
</evidence>
<feature type="transmembrane region" description="Helical" evidence="1">
    <location>
        <begin position="136"/>
        <end position="160"/>
    </location>
</feature>
<evidence type="ECO:0000256" key="1">
    <source>
        <dbReference type="SAM" id="Phobius"/>
    </source>
</evidence>
<comment type="caution">
    <text evidence="2">The sequence shown here is derived from an EMBL/GenBank/DDBJ whole genome shotgun (WGS) entry which is preliminary data.</text>
</comment>
<proteinExistence type="predicted"/>
<accession>A0ABQ7MYR3</accession>
<feature type="non-terminal residue" evidence="2">
    <location>
        <position position="1"/>
    </location>
</feature>
<keyword evidence="1" id="KW-1133">Transmembrane helix</keyword>
<dbReference type="EMBL" id="JADBGQ010000003">
    <property type="protein sequence ID" value="KAG5403468.1"/>
    <property type="molecule type" value="Genomic_DNA"/>
</dbReference>
<protein>
    <submittedName>
        <fullName evidence="2">Uncharacterized protein</fullName>
    </submittedName>
</protein>
<sequence length="179" mass="20417">IVYWAEIEFGPYSHNLHLVAQLTSPLLVSSSTRSQTHQNSGWSSSCAILMIRSGEGFAKFLLRSVAMSLLMLLVFLMLHLLFETVMMLLDKTPLSLTPNPFSSLPFPKSPDHQLLLYAEILVSLQPPSCLRRSLRVVIFLSQCFFIELCHPFLIPFLQFLHLELKIPMPRLSFPQVTYP</sequence>